<dbReference type="GO" id="GO:0004252">
    <property type="term" value="F:serine-type endopeptidase activity"/>
    <property type="evidence" value="ECO:0007669"/>
    <property type="project" value="InterPro"/>
</dbReference>
<dbReference type="SMART" id="SM00020">
    <property type="entry name" value="Tryp_SPc"/>
    <property type="match status" value="1"/>
</dbReference>
<dbReference type="InterPro" id="IPR001254">
    <property type="entry name" value="Trypsin_dom"/>
</dbReference>
<keyword evidence="2 5" id="KW-0645">Protease</keyword>
<dbReference type="InterPro" id="IPR009003">
    <property type="entry name" value="Peptidase_S1_PA"/>
</dbReference>
<evidence type="ECO:0000313" key="5">
    <source>
        <dbReference type="EMBL" id="KAJ2675691.1"/>
    </source>
</evidence>
<dbReference type="PROSITE" id="PS00134">
    <property type="entry name" value="TRYPSIN_HIS"/>
    <property type="match status" value="1"/>
</dbReference>
<dbReference type="InterPro" id="IPR033116">
    <property type="entry name" value="TRYPSIN_SER"/>
</dbReference>
<dbReference type="InterPro" id="IPR043504">
    <property type="entry name" value="Peptidase_S1_PA_chymotrypsin"/>
</dbReference>
<feature type="chain" id="PRO_5040797556" evidence="3">
    <location>
        <begin position="20"/>
        <end position="357"/>
    </location>
</feature>
<dbReference type="AlphaFoldDB" id="A0A9W8G777"/>
<dbReference type="PANTHER" id="PTHR24256">
    <property type="entry name" value="TRYPTASE-RELATED"/>
    <property type="match status" value="1"/>
</dbReference>
<keyword evidence="2" id="KW-0378">Hydrolase</keyword>
<dbReference type="Gene3D" id="2.40.10.10">
    <property type="entry name" value="Trypsin-like serine proteases"/>
    <property type="match status" value="1"/>
</dbReference>
<dbReference type="GO" id="GO:0006508">
    <property type="term" value="P:proteolysis"/>
    <property type="evidence" value="ECO:0007669"/>
    <property type="project" value="UniProtKB-KW"/>
</dbReference>
<name>A0A9W8G777_9FUNG</name>
<accession>A0A9W8G777</accession>
<dbReference type="InterPro" id="IPR051487">
    <property type="entry name" value="Ser/Thr_Proteases_Immune/Dev"/>
</dbReference>
<dbReference type="PROSITE" id="PS00135">
    <property type="entry name" value="TRYPSIN_SER"/>
    <property type="match status" value="1"/>
</dbReference>
<sequence>MIISKLILTIFFLVCSTTAKIVFKRPITKAMREHLGRVIGGTDAAATEYPFMAFLMIDDGDLTAFCGGTIIARQWILTAGHCVVNTGAGNKLTNATRHAPWHPMRSFTSVKPGKITVGLGSTYNAETQHYKVSKVHVHPDLNLDYFDNDIALLKLKKKISYNNAVQPIHIDTGVVTDGMTVTGVGWGKTSLESQTTAQVLQQVDLTTGNEALCKQIRSQFDSNDGNYICVTTPEGRDTCSGDSGGPLLRRCNNNPDSTGSTGSGPWVQLGITSYGDSAERDMDTVCASSNGAGFYTHVAPYLDFISKTTGIKKKNFAATCNGGKIDYIGNDNAGAKVSPAFAAFIIAILAEVLFSLY</sequence>
<protein>
    <submittedName>
        <fullName evidence="5">Transmembrane protease serine 12</fullName>
    </submittedName>
</protein>
<dbReference type="EMBL" id="JANBTW010000046">
    <property type="protein sequence ID" value="KAJ2675691.1"/>
    <property type="molecule type" value="Genomic_DNA"/>
</dbReference>
<keyword evidence="5" id="KW-0472">Membrane</keyword>
<feature type="domain" description="Peptidase S1" evidence="4">
    <location>
        <begin position="38"/>
        <end position="310"/>
    </location>
</feature>
<evidence type="ECO:0000256" key="2">
    <source>
        <dbReference type="RuleBase" id="RU363034"/>
    </source>
</evidence>
<gene>
    <name evidence="5" type="primary">TMPRSS12</name>
    <name evidence="5" type="ORF">GGI25_003889</name>
</gene>
<dbReference type="PRINTS" id="PR00722">
    <property type="entry name" value="CHYMOTRYPSIN"/>
</dbReference>
<evidence type="ECO:0000256" key="3">
    <source>
        <dbReference type="SAM" id="SignalP"/>
    </source>
</evidence>
<evidence type="ECO:0000313" key="6">
    <source>
        <dbReference type="Proteomes" id="UP001151518"/>
    </source>
</evidence>
<dbReference type="Pfam" id="PF00089">
    <property type="entry name" value="Trypsin"/>
    <property type="match status" value="1"/>
</dbReference>
<dbReference type="PROSITE" id="PS50240">
    <property type="entry name" value="TRYPSIN_DOM"/>
    <property type="match status" value="1"/>
</dbReference>
<dbReference type="FunFam" id="2.40.10.10:FF:000068">
    <property type="entry name" value="transmembrane protease serine 2"/>
    <property type="match status" value="1"/>
</dbReference>
<evidence type="ECO:0000259" key="4">
    <source>
        <dbReference type="PROSITE" id="PS50240"/>
    </source>
</evidence>
<dbReference type="Proteomes" id="UP001151518">
    <property type="component" value="Unassembled WGS sequence"/>
</dbReference>
<keyword evidence="2" id="KW-0720">Serine protease</keyword>
<keyword evidence="1" id="KW-1015">Disulfide bond</keyword>
<keyword evidence="3" id="KW-0732">Signal</keyword>
<organism evidence="5 6">
    <name type="scientific">Coemansia spiralis</name>
    <dbReference type="NCBI Taxonomy" id="417178"/>
    <lineage>
        <taxon>Eukaryota</taxon>
        <taxon>Fungi</taxon>
        <taxon>Fungi incertae sedis</taxon>
        <taxon>Zoopagomycota</taxon>
        <taxon>Kickxellomycotina</taxon>
        <taxon>Kickxellomycetes</taxon>
        <taxon>Kickxellales</taxon>
        <taxon>Kickxellaceae</taxon>
        <taxon>Coemansia</taxon>
    </lineage>
</organism>
<proteinExistence type="predicted"/>
<reference evidence="5" key="1">
    <citation type="submission" date="2022-07" db="EMBL/GenBank/DDBJ databases">
        <title>Phylogenomic reconstructions and comparative analyses of Kickxellomycotina fungi.</title>
        <authorList>
            <person name="Reynolds N.K."/>
            <person name="Stajich J.E."/>
            <person name="Barry K."/>
            <person name="Grigoriev I.V."/>
            <person name="Crous P."/>
            <person name="Smith M.E."/>
        </authorList>
    </citation>
    <scope>NUCLEOTIDE SEQUENCE</scope>
    <source>
        <strain evidence="5">NRRL 3115</strain>
    </source>
</reference>
<keyword evidence="5" id="KW-0812">Transmembrane</keyword>
<dbReference type="InterPro" id="IPR018114">
    <property type="entry name" value="TRYPSIN_HIS"/>
</dbReference>
<feature type="signal peptide" evidence="3">
    <location>
        <begin position="1"/>
        <end position="19"/>
    </location>
</feature>
<comment type="caution">
    <text evidence="5">The sequence shown here is derived from an EMBL/GenBank/DDBJ whole genome shotgun (WGS) entry which is preliminary data.</text>
</comment>
<dbReference type="OrthoDB" id="6380398at2759"/>
<dbReference type="InterPro" id="IPR001314">
    <property type="entry name" value="Peptidase_S1A"/>
</dbReference>
<dbReference type="CDD" id="cd00190">
    <property type="entry name" value="Tryp_SPc"/>
    <property type="match status" value="1"/>
</dbReference>
<dbReference type="SUPFAM" id="SSF50494">
    <property type="entry name" value="Trypsin-like serine proteases"/>
    <property type="match status" value="1"/>
</dbReference>
<evidence type="ECO:0000256" key="1">
    <source>
        <dbReference type="ARBA" id="ARBA00023157"/>
    </source>
</evidence>